<evidence type="ECO:0000256" key="4">
    <source>
        <dbReference type="ARBA" id="ARBA00023143"/>
    </source>
</evidence>
<feature type="domain" description="Flagellar hook-associated protein 2 C-terminal" evidence="7">
    <location>
        <begin position="212"/>
        <end position="423"/>
    </location>
</feature>
<dbReference type="Pfam" id="PF07195">
    <property type="entry name" value="FliD_C"/>
    <property type="match status" value="1"/>
</dbReference>
<keyword evidence="5" id="KW-0964">Secreted</keyword>
<evidence type="ECO:0000313" key="8">
    <source>
        <dbReference type="EMBL" id="QOY88872.1"/>
    </source>
</evidence>
<comment type="similarity">
    <text evidence="1 5">Belongs to the FliD family.</text>
</comment>
<dbReference type="KEGG" id="pfer:IRI77_02610"/>
<evidence type="ECO:0000256" key="3">
    <source>
        <dbReference type="ARBA" id="ARBA00023054"/>
    </source>
</evidence>
<dbReference type="GO" id="GO:0009424">
    <property type="term" value="C:bacterial-type flagellum hook"/>
    <property type="evidence" value="ECO:0007669"/>
    <property type="project" value="UniProtKB-UniRule"/>
</dbReference>
<reference evidence="8 9" key="1">
    <citation type="submission" date="2020-10" db="EMBL/GenBank/DDBJ databases">
        <title>Complete genome sequence of Paludibaculum fermentans P105T, a facultatively anaerobic acidobacterium capable of dissimilatory Fe(III) reduction.</title>
        <authorList>
            <person name="Dedysh S.N."/>
            <person name="Beletsky A.V."/>
            <person name="Kulichevskaya I.S."/>
            <person name="Mardanov A.V."/>
            <person name="Ravin N.V."/>
        </authorList>
    </citation>
    <scope>NUCLEOTIDE SEQUENCE [LARGE SCALE GENOMIC DNA]</scope>
    <source>
        <strain evidence="8 9">P105</strain>
    </source>
</reference>
<name>A0A7S7NSA8_PALFE</name>
<evidence type="ECO:0000256" key="1">
    <source>
        <dbReference type="ARBA" id="ARBA00009764"/>
    </source>
</evidence>
<dbReference type="InterPro" id="IPR040026">
    <property type="entry name" value="FliD"/>
</dbReference>
<dbReference type="GO" id="GO:0071973">
    <property type="term" value="P:bacterial-type flagellum-dependent cell motility"/>
    <property type="evidence" value="ECO:0007669"/>
    <property type="project" value="TreeGrafter"/>
</dbReference>
<feature type="coiled-coil region" evidence="5">
    <location>
        <begin position="391"/>
        <end position="418"/>
    </location>
</feature>
<protein>
    <recommendedName>
        <fullName evidence="5">Flagellar hook-associated protein 2</fullName>
        <shortName evidence="5">HAP2</shortName>
    </recommendedName>
    <alternativeName>
        <fullName evidence="5">Flagellar cap protein</fullName>
    </alternativeName>
</protein>
<comment type="function">
    <text evidence="5">Required for morphogenesis and for the elongation of the flagellar filament by facilitating polymerization of the flagellin monomers at the tip of growing filament. Forms a capping structure, which prevents flagellin subunits (transported through the central channel of the flagellum) from leaking out without polymerization at the distal end.</text>
</comment>
<keyword evidence="3 5" id="KW-0175">Coiled coil</keyword>
<sequence length="445" mass="45820">MSSSSAIFSGNSRYASDFQSVIERSVAIASMPLTQLQNQRSNTASEQTAISSLASKFSTLRTALDNIDSGTTAAPTATLSNSAVARVTAASGAQPTEMNLEVINLGSYSTSLSNDGLIKVTDPTSQSITSDEVATLTINGVPMEIHPPVGSLNALAQAINEKGAGVQASVVNIGGPGAADYRLALRSTDLGGVTIDLSDSTGSIATQYATGTTAQYRVNGFPATAVDSTSRKVTIAPGVTAELAAVGSTDISLTPNATKLQDYISAFVTAFNAAGSEIDTHRGQGTGALSGQSLPSELGNTLRELMKFETTGSTISNPADLGLSLDRNGTLLFNTATFATAFADNNDAVRGFLGGESSGGFLQSMKATLDTVDGLTGGVLTDASSQVAKTLVRQDDQIAEMQNRIDVMETNLKERMAASDAAIALLEQQVTLITGLFSANNNSNN</sequence>
<dbReference type="PANTHER" id="PTHR30288:SF0">
    <property type="entry name" value="FLAGELLAR HOOK-ASSOCIATED PROTEIN 2"/>
    <property type="match status" value="1"/>
</dbReference>
<dbReference type="InterPro" id="IPR003481">
    <property type="entry name" value="FliD_N"/>
</dbReference>
<evidence type="ECO:0000256" key="5">
    <source>
        <dbReference type="RuleBase" id="RU362066"/>
    </source>
</evidence>
<proteinExistence type="inferred from homology"/>
<gene>
    <name evidence="8" type="primary">fliD</name>
    <name evidence="8" type="ORF">IRI77_02610</name>
</gene>
<dbReference type="Pfam" id="PF02465">
    <property type="entry name" value="FliD_N"/>
    <property type="match status" value="1"/>
</dbReference>
<keyword evidence="4 5" id="KW-0975">Bacterial flagellum</keyword>
<evidence type="ECO:0000313" key="9">
    <source>
        <dbReference type="Proteomes" id="UP000593892"/>
    </source>
</evidence>
<dbReference type="RefSeq" id="WP_194450535.1">
    <property type="nucleotide sequence ID" value="NZ_CP063849.1"/>
</dbReference>
<comment type="subcellular location">
    <subcellularLocation>
        <location evidence="5">Secreted</location>
    </subcellularLocation>
    <subcellularLocation>
        <location evidence="5">Bacterial flagellum</location>
    </subcellularLocation>
</comment>
<dbReference type="GO" id="GO:0009421">
    <property type="term" value="C:bacterial-type flagellum filament cap"/>
    <property type="evidence" value="ECO:0007669"/>
    <property type="project" value="InterPro"/>
</dbReference>
<keyword evidence="9" id="KW-1185">Reference proteome</keyword>
<keyword evidence="8" id="KW-0966">Cell projection</keyword>
<evidence type="ECO:0000259" key="6">
    <source>
        <dbReference type="Pfam" id="PF02465"/>
    </source>
</evidence>
<keyword evidence="8" id="KW-0282">Flagellum</keyword>
<accession>A0A7S7NSA8</accession>
<feature type="domain" description="Flagellar hook-associated protein 2 N-terminal" evidence="6">
    <location>
        <begin position="17"/>
        <end position="105"/>
    </location>
</feature>
<evidence type="ECO:0000259" key="7">
    <source>
        <dbReference type="Pfam" id="PF07195"/>
    </source>
</evidence>
<evidence type="ECO:0000256" key="2">
    <source>
        <dbReference type="ARBA" id="ARBA00011255"/>
    </source>
</evidence>
<dbReference type="InterPro" id="IPR010809">
    <property type="entry name" value="FliD_C"/>
</dbReference>
<dbReference type="EMBL" id="CP063849">
    <property type="protein sequence ID" value="QOY88872.1"/>
    <property type="molecule type" value="Genomic_DNA"/>
</dbReference>
<dbReference type="GO" id="GO:0005576">
    <property type="term" value="C:extracellular region"/>
    <property type="evidence" value="ECO:0007669"/>
    <property type="project" value="UniProtKB-SubCell"/>
</dbReference>
<dbReference type="PANTHER" id="PTHR30288">
    <property type="entry name" value="FLAGELLAR CAP/ASSEMBLY PROTEIN FLID"/>
    <property type="match status" value="1"/>
</dbReference>
<organism evidence="8 9">
    <name type="scientific">Paludibaculum fermentans</name>
    <dbReference type="NCBI Taxonomy" id="1473598"/>
    <lineage>
        <taxon>Bacteria</taxon>
        <taxon>Pseudomonadati</taxon>
        <taxon>Acidobacteriota</taxon>
        <taxon>Terriglobia</taxon>
        <taxon>Bryobacterales</taxon>
        <taxon>Bryobacteraceae</taxon>
        <taxon>Paludibaculum</taxon>
    </lineage>
</organism>
<keyword evidence="8" id="KW-0969">Cilium</keyword>
<dbReference type="Proteomes" id="UP000593892">
    <property type="component" value="Chromosome"/>
</dbReference>
<comment type="subunit">
    <text evidence="2 5">Homopentamer.</text>
</comment>
<dbReference type="GO" id="GO:0007155">
    <property type="term" value="P:cell adhesion"/>
    <property type="evidence" value="ECO:0007669"/>
    <property type="project" value="InterPro"/>
</dbReference>
<dbReference type="AlphaFoldDB" id="A0A7S7NSA8"/>